<dbReference type="Proteomes" id="UP000054843">
    <property type="component" value="Unassembled WGS sequence"/>
</dbReference>
<reference evidence="1 2" key="1">
    <citation type="submission" date="2015-01" db="EMBL/GenBank/DDBJ databases">
        <title>Evolution of Trichinella species and genotypes.</title>
        <authorList>
            <person name="Korhonen P.K."/>
            <person name="Edoardo P."/>
            <person name="Giuseppe L.R."/>
            <person name="Gasser R.B."/>
        </authorList>
    </citation>
    <scope>NUCLEOTIDE SEQUENCE [LARGE SCALE GENOMIC DNA]</scope>
    <source>
        <strain evidence="1">ISS1980</strain>
    </source>
</reference>
<comment type="caution">
    <text evidence="1">The sequence shown here is derived from an EMBL/GenBank/DDBJ whole genome shotgun (WGS) entry which is preliminary data.</text>
</comment>
<gene>
    <name evidence="1" type="ORF">T10_6489</name>
</gene>
<organism evidence="1 2">
    <name type="scientific">Trichinella papuae</name>
    <dbReference type="NCBI Taxonomy" id="268474"/>
    <lineage>
        <taxon>Eukaryota</taxon>
        <taxon>Metazoa</taxon>
        <taxon>Ecdysozoa</taxon>
        <taxon>Nematoda</taxon>
        <taxon>Enoplea</taxon>
        <taxon>Dorylaimia</taxon>
        <taxon>Trichinellida</taxon>
        <taxon>Trichinellidae</taxon>
        <taxon>Trichinella</taxon>
    </lineage>
</organism>
<name>A0A0V1MF04_9BILA</name>
<evidence type="ECO:0000313" key="2">
    <source>
        <dbReference type="Proteomes" id="UP000054843"/>
    </source>
</evidence>
<dbReference type="EMBL" id="JYDO01000113">
    <property type="protein sequence ID" value="KRZ70472.1"/>
    <property type="molecule type" value="Genomic_DNA"/>
</dbReference>
<dbReference type="AlphaFoldDB" id="A0A0V1MF04"/>
<protein>
    <submittedName>
        <fullName evidence="1">Uncharacterized protein</fullName>
    </submittedName>
</protein>
<proteinExistence type="predicted"/>
<evidence type="ECO:0000313" key="1">
    <source>
        <dbReference type="EMBL" id="KRZ70472.1"/>
    </source>
</evidence>
<sequence>MYCLNEDGLLILKGDRKNVFSTIQIELNNHAYSNNEVQRKRKAFACASRFHKLAHFDHVHIKSKLLDFASCI</sequence>
<keyword evidence="2" id="KW-1185">Reference proteome</keyword>
<accession>A0A0V1MF04</accession>